<organism evidence="1 2">
    <name type="scientific">Pyropia yezoensis</name>
    <name type="common">Susabi-nori</name>
    <name type="synonym">Porphyra yezoensis</name>
    <dbReference type="NCBI Taxonomy" id="2788"/>
    <lineage>
        <taxon>Eukaryota</taxon>
        <taxon>Rhodophyta</taxon>
        <taxon>Bangiophyceae</taxon>
        <taxon>Bangiales</taxon>
        <taxon>Bangiaceae</taxon>
        <taxon>Pyropia</taxon>
    </lineage>
</organism>
<keyword evidence="2" id="KW-1185">Reference proteome</keyword>
<sequence length="241" mass="25211">MRASADTATAALAAAVEAVASTSLLALAVDGRLGQQIVDAATAVEAAAAGGRQGARNARSGRLVGTWALAYTNSSAVVGNAGLTGAGRLLPGVRLDALRVGYALDGRAWAEERLRAAFGVVGVRNRLTGTWAAAPGGDGNTVEQTYAELVTQPGGITLRADSKAVVDVTYLDEEWRIARAPKSRDLFVFRREPTEAADWAWKAGGEEEKGKGKGKEATREGELAADKAPKNREARRQAKKK</sequence>
<name>A0ACC3C4N5_PYRYE</name>
<accession>A0ACC3C4N5</accession>
<evidence type="ECO:0000313" key="2">
    <source>
        <dbReference type="Proteomes" id="UP000798662"/>
    </source>
</evidence>
<protein>
    <submittedName>
        <fullName evidence="1">Uncharacterized protein</fullName>
    </submittedName>
</protein>
<dbReference type="EMBL" id="CM020619">
    <property type="protein sequence ID" value="KAK1864753.1"/>
    <property type="molecule type" value="Genomic_DNA"/>
</dbReference>
<reference evidence="1" key="1">
    <citation type="submission" date="2019-11" db="EMBL/GenBank/DDBJ databases">
        <title>Nori genome reveals adaptations in red seaweeds to the harsh intertidal environment.</title>
        <authorList>
            <person name="Wang D."/>
            <person name="Mao Y."/>
        </authorList>
    </citation>
    <scope>NUCLEOTIDE SEQUENCE</scope>
    <source>
        <tissue evidence="1">Gametophyte</tissue>
    </source>
</reference>
<gene>
    <name evidence="1" type="ORF">I4F81_007298</name>
</gene>
<evidence type="ECO:0000313" key="1">
    <source>
        <dbReference type="EMBL" id="KAK1864753.1"/>
    </source>
</evidence>
<proteinExistence type="predicted"/>
<dbReference type="Proteomes" id="UP000798662">
    <property type="component" value="Chromosome 2"/>
</dbReference>
<comment type="caution">
    <text evidence="1">The sequence shown here is derived from an EMBL/GenBank/DDBJ whole genome shotgun (WGS) entry which is preliminary data.</text>
</comment>